<dbReference type="Pfam" id="PF03871">
    <property type="entry name" value="RNA_pol_Rpb5_N"/>
    <property type="match status" value="1"/>
</dbReference>
<sequence length="202" mass="23723">MDLQTKLFRIRKTCMELLSDRGYLMLPEDVNMSKEDFAQKYGDQPRRDDLTFIVPKRDDPTEQIFIFFPEEAKVGVKTLKVYLERMKESNATRAILVVQSNLTAFGKNILATFQPKYIVEVFNEQELLINITKHVLVPEHRILTPEEKKILLERYKVKDTQLPRIQFSDPVARYYGMSRGQVVRIVRPSETAGRYVTYRLCL</sequence>
<dbReference type="Pfam" id="PF01191">
    <property type="entry name" value="RNA_pol_Rpb5_C"/>
    <property type="match status" value="1"/>
</dbReference>
<evidence type="ECO:0000259" key="5">
    <source>
        <dbReference type="Pfam" id="PF01191"/>
    </source>
</evidence>
<feature type="domain" description="RNA polymerase subunit H/Rpb5 C-terminal" evidence="5">
    <location>
        <begin position="129"/>
        <end position="201"/>
    </location>
</feature>
<dbReference type="InterPro" id="IPR014381">
    <property type="entry name" value="Arch_Rpo5/euc_Rpb5"/>
</dbReference>
<dbReference type="PIRSF" id="PIRSF000747">
    <property type="entry name" value="RPB5"/>
    <property type="match status" value="1"/>
</dbReference>
<proteinExistence type="inferred from homology"/>
<evidence type="ECO:0008006" key="9">
    <source>
        <dbReference type="Google" id="ProtNLM"/>
    </source>
</evidence>
<protein>
    <recommendedName>
        <fullName evidence="9">DNA-directed RNA polymerases I, II, and III subunit RPABC1</fullName>
    </recommendedName>
</protein>
<comment type="similarity">
    <text evidence="4">Belongs to the archaeal Rpo5/eukaryotic RPB5 RNA polymerase subunit family.</text>
</comment>
<evidence type="ECO:0000256" key="4">
    <source>
        <dbReference type="ARBA" id="ARBA00025765"/>
    </source>
</evidence>
<dbReference type="InterPro" id="IPR020608">
    <property type="entry name" value="RNA_pol_subH/Rpb5_CS"/>
</dbReference>
<comment type="subcellular location">
    <subcellularLocation>
        <location evidence="1">Nucleus</location>
    </subcellularLocation>
</comment>
<dbReference type="InterPro" id="IPR035913">
    <property type="entry name" value="RPB5-like_sf"/>
</dbReference>
<name>A0AAW1RPH0_9CHLO</name>
<gene>
    <name evidence="7" type="ORF">WJX74_002400</name>
</gene>
<dbReference type="FunFam" id="3.90.940.20:FF:000001">
    <property type="entry name" value="DNA-directed RNA polymerases I, II, and III subunit RPABC1"/>
    <property type="match status" value="1"/>
</dbReference>
<dbReference type="Gene3D" id="3.40.1340.10">
    <property type="entry name" value="RNA polymerase, Rpb5, N-terminal domain"/>
    <property type="match status" value="1"/>
</dbReference>
<dbReference type="PANTHER" id="PTHR10535">
    <property type="entry name" value="DNA-DIRECTED RNA POLYMERASES I, II, AND III SUBUNIT RPABC1"/>
    <property type="match status" value="1"/>
</dbReference>
<evidence type="ECO:0000259" key="6">
    <source>
        <dbReference type="Pfam" id="PF03871"/>
    </source>
</evidence>
<dbReference type="InterPro" id="IPR000783">
    <property type="entry name" value="RNA_pol_subH/Rpb5_C"/>
</dbReference>
<dbReference type="GO" id="GO:0006366">
    <property type="term" value="P:transcription by RNA polymerase II"/>
    <property type="evidence" value="ECO:0007669"/>
    <property type="project" value="TreeGrafter"/>
</dbReference>
<dbReference type="Proteomes" id="UP001438707">
    <property type="component" value="Unassembled WGS sequence"/>
</dbReference>
<organism evidence="7 8">
    <name type="scientific">Apatococcus lobatus</name>
    <dbReference type="NCBI Taxonomy" id="904363"/>
    <lineage>
        <taxon>Eukaryota</taxon>
        <taxon>Viridiplantae</taxon>
        <taxon>Chlorophyta</taxon>
        <taxon>core chlorophytes</taxon>
        <taxon>Trebouxiophyceae</taxon>
        <taxon>Chlorellales</taxon>
        <taxon>Chlorellaceae</taxon>
        <taxon>Apatococcus</taxon>
    </lineage>
</organism>
<evidence type="ECO:0000256" key="3">
    <source>
        <dbReference type="ARBA" id="ARBA00023242"/>
    </source>
</evidence>
<evidence type="ECO:0000256" key="2">
    <source>
        <dbReference type="ARBA" id="ARBA00023163"/>
    </source>
</evidence>
<dbReference type="GO" id="GO:0003677">
    <property type="term" value="F:DNA binding"/>
    <property type="evidence" value="ECO:0007669"/>
    <property type="project" value="InterPro"/>
</dbReference>
<evidence type="ECO:0000313" key="7">
    <source>
        <dbReference type="EMBL" id="KAK9835528.1"/>
    </source>
</evidence>
<dbReference type="GO" id="GO:0042797">
    <property type="term" value="P:tRNA transcription by RNA polymerase III"/>
    <property type="evidence" value="ECO:0007669"/>
    <property type="project" value="TreeGrafter"/>
</dbReference>
<dbReference type="GO" id="GO:0005665">
    <property type="term" value="C:RNA polymerase II, core complex"/>
    <property type="evidence" value="ECO:0007669"/>
    <property type="project" value="TreeGrafter"/>
</dbReference>
<dbReference type="InterPro" id="IPR005571">
    <property type="entry name" value="RNA_pol_Rpb5_N"/>
</dbReference>
<accession>A0AAW1RPH0</accession>
<dbReference type="GO" id="GO:0003899">
    <property type="term" value="F:DNA-directed RNA polymerase activity"/>
    <property type="evidence" value="ECO:0007669"/>
    <property type="project" value="InterPro"/>
</dbReference>
<dbReference type="PANTHER" id="PTHR10535:SF0">
    <property type="entry name" value="DNA-DIRECTED RNA POLYMERASES I, II, AND III SUBUNIT RPABC1"/>
    <property type="match status" value="1"/>
</dbReference>
<dbReference type="HAMAP" id="MF_00025">
    <property type="entry name" value="RNApol_Rpo5_RPB5"/>
    <property type="match status" value="1"/>
</dbReference>
<dbReference type="SUPFAM" id="SSF53036">
    <property type="entry name" value="Eukaryotic RPB5 N-terminal domain"/>
    <property type="match status" value="1"/>
</dbReference>
<dbReference type="GO" id="GO:0005736">
    <property type="term" value="C:RNA polymerase I complex"/>
    <property type="evidence" value="ECO:0007669"/>
    <property type="project" value="TreeGrafter"/>
</dbReference>
<reference evidence="7 8" key="1">
    <citation type="journal article" date="2024" name="Nat. Commun.">
        <title>Phylogenomics reveals the evolutionary origins of lichenization in chlorophyte algae.</title>
        <authorList>
            <person name="Puginier C."/>
            <person name="Libourel C."/>
            <person name="Otte J."/>
            <person name="Skaloud P."/>
            <person name="Haon M."/>
            <person name="Grisel S."/>
            <person name="Petersen M."/>
            <person name="Berrin J.G."/>
            <person name="Delaux P.M."/>
            <person name="Dal Grande F."/>
            <person name="Keller J."/>
        </authorList>
    </citation>
    <scope>NUCLEOTIDE SEQUENCE [LARGE SCALE GENOMIC DNA]</scope>
    <source>
        <strain evidence="7 8">SAG 2145</strain>
    </source>
</reference>
<feature type="domain" description="RNA polymerase Rpb5 N-terminal" evidence="6">
    <location>
        <begin position="5"/>
        <end position="86"/>
    </location>
</feature>
<dbReference type="GO" id="GO:0005666">
    <property type="term" value="C:RNA polymerase III complex"/>
    <property type="evidence" value="ECO:0007669"/>
    <property type="project" value="TreeGrafter"/>
</dbReference>
<dbReference type="EMBL" id="JALJOS010000008">
    <property type="protein sequence ID" value="KAK9835528.1"/>
    <property type="molecule type" value="Genomic_DNA"/>
</dbReference>
<keyword evidence="3" id="KW-0539">Nucleus</keyword>
<keyword evidence="8" id="KW-1185">Reference proteome</keyword>
<dbReference type="NCBIfam" id="NF007129">
    <property type="entry name" value="PRK09570.1"/>
    <property type="match status" value="1"/>
</dbReference>
<keyword evidence="2" id="KW-0804">Transcription</keyword>
<comment type="caution">
    <text evidence="7">The sequence shown here is derived from an EMBL/GenBank/DDBJ whole genome shotgun (WGS) entry which is preliminary data.</text>
</comment>
<dbReference type="GO" id="GO:0006362">
    <property type="term" value="P:transcription elongation by RNA polymerase I"/>
    <property type="evidence" value="ECO:0007669"/>
    <property type="project" value="TreeGrafter"/>
</dbReference>
<evidence type="ECO:0000313" key="8">
    <source>
        <dbReference type="Proteomes" id="UP001438707"/>
    </source>
</evidence>
<dbReference type="SUPFAM" id="SSF55287">
    <property type="entry name" value="RPB5-like RNA polymerase subunit"/>
    <property type="match status" value="1"/>
</dbReference>
<dbReference type="Gene3D" id="3.90.940.20">
    <property type="entry name" value="RPB5-like RNA polymerase subunit"/>
    <property type="match status" value="1"/>
</dbReference>
<dbReference type="PROSITE" id="PS01110">
    <property type="entry name" value="RNA_POL_H_23KD"/>
    <property type="match status" value="1"/>
</dbReference>
<dbReference type="InterPro" id="IPR036710">
    <property type="entry name" value="RNA_pol_Rpb5_N_sf"/>
</dbReference>
<dbReference type="AlphaFoldDB" id="A0AAW1RPH0"/>
<dbReference type="FunFam" id="3.40.1340.10:FF:000001">
    <property type="entry name" value="DNA-directed RNA polymerases I, II, and III subunit RPABC1"/>
    <property type="match status" value="1"/>
</dbReference>
<evidence type="ECO:0000256" key="1">
    <source>
        <dbReference type="ARBA" id="ARBA00004123"/>
    </source>
</evidence>